<feature type="region of interest" description="Disordered" evidence="1">
    <location>
        <begin position="1"/>
        <end position="34"/>
    </location>
</feature>
<organism evidence="2 3">
    <name type="scientific">Psylliodes chrysocephalus</name>
    <dbReference type="NCBI Taxonomy" id="3402493"/>
    <lineage>
        <taxon>Eukaryota</taxon>
        <taxon>Metazoa</taxon>
        <taxon>Ecdysozoa</taxon>
        <taxon>Arthropoda</taxon>
        <taxon>Hexapoda</taxon>
        <taxon>Insecta</taxon>
        <taxon>Pterygota</taxon>
        <taxon>Neoptera</taxon>
        <taxon>Endopterygota</taxon>
        <taxon>Coleoptera</taxon>
        <taxon>Polyphaga</taxon>
        <taxon>Cucujiformia</taxon>
        <taxon>Chrysomeloidea</taxon>
        <taxon>Chrysomelidae</taxon>
        <taxon>Galerucinae</taxon>
        <taxon>Alticini</taxon>
        <taxon>Psylliodes</taxon>
    </lineage>
</organism>
<dbReference type="AlphaFoldDB" id="A0A9P0CQV8"/>
<reference evidence="2" key="1">
    <citation type="submission" date="2022-01" db="EMBL/GenBank/DDBJ databases">
        <authorList>
            <person name="King R."/>
        </authorList>
    </citation>
    <scope>NUCLEOTIDE SEQUENCE</scope>
</reference>
<sequence>MSGDTVPSYKDDECGGSAQVRNDPPTLTPIKGSVPTPDNLCSVFDKIDNIEFIDTTPSDLNNQNFKGYHTIDTDQENKANVTLTPTDDDDVFKTPPIKQQKPKLIVPEKQ</sequence>
<evidence type="ECO:0000313" key="3">
    <source>
        <dbReference type="Proteomes" id="UP001153636"/>
    </source>
</evidence>
<gene>
    <name evidence="2" type="ORF">PSYICH_LOCUS9296</name>
</gene>
<feature type="region of interest" description="Disordered" evidence="1">
    <location>
        <begin position="75"/>
        <end position="110"/>
    </location>
</feature>
<dbReference type="OrthoDB" id="6781161at2759"/>
<dbReference type="EMBL" id="OV651815">
    <property type="protein sequence ID" value="CAH1107802.1"/>
    <property type="molecule type" value="Genomic_DNA"/>
</dbReference>
<protein>
    <submittedName>
        <fullName evidence="2">Uncharacterized protein</fullName>
    </submittedName>
</protein>
<evidence type="ECO:0000256" key="1">
    <source>
        <dbReference type="SAM" id="MobiDB-lite"/>
    </source>
</evidence>
<evidence type="ECO:0000313" key="2">
    <source>
        <dbReference type="EMBL" id="CAH1107802.1"/>
    </source>
</evidence>
<accession>A0A9P0CQV8</accession>
<name>A0A9P0CQV8_9CUCU</name>
<dbReference type="Proteomes" id="UP001153636">
    <property type="component" value="Chromosome 3"/>
</dbReference>
<proteinExistence type="predicted"/>
<keyword evidence="3" id="KW-1185">Reference proteome</keyword>